<dbReference type="AlphaFoldDB" id="A0A915HIQ3"/>
<name>A0A915HIQ3_ROMCU</name>
<feature type="compositionally biased region" description="Basic and acidic residues" evidence="1">
    <location>
        <begin position="135"/>
        <end position="155"/>
    </location>
</feature>
<dbReference type="Pfam" id="PF06809">
    <property type="entry name" value="NPDC1"/>
    <property type="match status" value="1"/>
</dbReference>
<proteinExistence type="predicted"/>
<evidence type="ECO:0000313" key="4">
    <source>
        <dbReference type="WBParaSite" id="nRc.2.0.1.t01465-RA"/>
    </source>
</evidence>
<feature type="transmembrane region" description="Helical" evidence="2">
    <location>
        <begin position="6"/>
        <end position="22"/>
    </location>
</feature>
<dbReference type="PANTHER" id="PTHR23352">
    <property type="entry name" value="NEURAL PROLIFERATION DIFFERENTIATION AND CONTROL PROTEIN-1 NPDC-1 PROTEIN"/>
    <property type="match status" value="1"/>
</dbReference>
<keyword evidence="2" id="KW-0472">Membrane</keyword>
<dbReference type="GO" id="GO:0016020">
    <property type="term" value="C:membrane"/>
    <property type="evidence" value="ECO:0007669"/>
    <property type="project" value="InterPro"/>
</dbReference>
<keyword evidence="2" id="KW-0812">Transmembrane</keyword>
<protein>
    <submittedName>
        <fullName evidence="4">Neural proliferation differentiation and control protein 1</fullName>
    </submittedName>
</protein>
<keyword evidence="2" id="KW-1133">Transmembrane helix</keyword>
<dbReference type="OMA" id="CETESGT"/>
<organism evidence="3 4">
    <name type="scientific">Romanomermis culicivorax</name>
    <name type="common">Nematode worm</name>
    <dbReference type="NCBI Taxonomy" id="13658"/>
    <lineage>
        <taxon>Eukaryota</taxon>
        <taxon>Metazoa</taxon>
        <taxon>Ecdysozoa</taxon>
        <taxon>Nematoda</taxon>
        <taxon>Enoplea</taxon>
        <taxon>Dorylaimia</taxon>
        <taxon>Mermithida</taxon>
        <taxon>Mermithoidea</taxon>
        <taxon>Mermithidae</taxon>
        <taxon>Romanomermis</taxon>
    </lineage>
</organism>
<evidence type="ECO:0000256" key="1">
    <source>
        <dbReference type="SAM" id="MobiDB-lite"/>
    </source>
</evidence>
<feature type="region of interest" description="Disordered" evidence="1">
    <location>
        <begin position="92"/>
        <end position="155"/>
    </location>
</feature>
<reference evidence="4" key="1">
    <citation type="submission" date="2022-11" db="UniProtKB">
        <authorList>
            <consortium name="WormBaseParasite"/>
        </authorList>
    </citation>
    <scope>IDENTIFICATION</scope>
</reference>
<dbReference type="InterPro" id="IPR009635">
    <property type="entry name" value="NPDC1"/>
</dbReference>
<evidence type="ECO:0000313" key="3">
    <source>
        <dbReference type="Proteomes" id="UP000887565"/>
    </source>
</evidence>
<evidence type="ECO:0000256" key="2">
    <source>
        <dbReference type="SAM" id="Phobius"/>
    </source>
</evidence>
<dbReference type="PANTHER" id="PTHR23352:SF2">
    <property type="entry name" value="NEURAL PROLIFERATION DIFFERENTIATION AND CONTROL PROTEIN 1"/>
    <property type="match status" value="1"/>
</dbReference>
<keyword evidence="3" id="KW-1185">Reference proteome</keyword>
<dbReference type="WBParaSite" id="nRc.2.0.1.t01465-RA">
    <property type="protein sequence ID" value="nRc.2.0.1.t01465-RA"/>
    <property type="gene ID" value="nRc.2.0.1.g01465"/>
</dbReference>
<sequence length="155" mass="17107">MVACTTFGLIGVFIIGMAFYRMQKRRFTTRQVDYPTYGITGPSKKKSSTTSKNSVTPLAAMDARLASSAELFHYHQAKQQIVAMEKKSITRSQADASCDSDSDVEHEEGSISVYECPGLAPTSNVEINNPLYKDPSSKLKETSSNSDHKQSTKRN</sequence>
<dbReference type="Proteomes" id="UP000887565">
    <property type="component" value="Unplaced"/>
</dbReference>
<accession>A0A915HIQ3</accession>